<organism evidence="1 2">
    <name type="scientific">Cuscuta epithymum</name>
    <dbReference type="NCBI Taxonomy" id="186058"/>
    <lineage>
        <taxon>Eukaryota</taxon>
        <taxon>Viridiplantae</taxon>
        <taxon>Streptophyta</taxon>
        <taxon>Embryophyta</taxon>
        <taxon>Tracheophyta</taxon>
        <taxon>Spermatophyta</taxon>
        <taxon>Magnoliopsida</taxon>
        <taxon>eudicotyledons</taxon>
        <taxon>Gunneridae</taxon>
        <taxon>Pentapetalae</taxon>
        <taxon>asterids</taxon>
        <taxon>lamiids</taxon>
        <taxon>Solanales</taxon>
        <taxon>Convolvulaceae</taxon>
        <taxon>Cuscuteae</taxon>
        <taxon>Cuscuta</taxon>
        <taxon>Cuscuta subgen. Cuscuta</taxon>
    </lineage>
</organism>
<name>A0AAV0E1N1_9ASTE</name>
<comment type="caution">
    <text evidence="1">The sequence shown here is derived from an EMBL/GenBank/DDBJ whole genome shotgun (WGS) entry which is preliminary data.</text>
</comment>
<accession>A0AAV0E1N1</accession>
<dbReference type="EMBL" id="CAMAPF010000201">
    <property type="protein sequence ID" value="CAH9112851.1"/>
    <property type="molecule type" value="Genomic_DNA"/>
</dbReference>
<sequence>MYLKGTVSNALCFDGKSVELLGHVDADLKSNDSDGSRSTTGYVFTFGGTAVSWLSQLHKIVALSTTEAEYVAITEARRRWCGFRIYLKNLERSTRIAYFTVTVKVLSSWQTTQHFTREPKLIQNFGKQLCFGVKFYSL</sequence>
<gene>
    <name evidence="1" type="ORF">CEPIT_LOCUS20079</name>
</gene>
<dbReference type="Proteomes" id="UP001152523">
    <property type="component" value="Unassembled WGS sequence"/>
</dbReference>
<reference evidence="1" key="1">
    <citation type="submission" date="2022-07" db="EMBL/GenBank/DDBJ databases">
        <authorList>
            <person name="Macas J."/>
            <person name="Novak P."/>
            <person name="Neumann P."/>
        </authorList>
    </citation>
    <scope>NUCLEOTIDE SEQUENCE</scope>
</reference>
<evidence type="ECO:0000313" key="1">
    <source>
        <dbReference type="EMBL" id="CAH9112851.1"/>
    </source>
</evidence>
<proteinExistence type="predicted"/>
<protein>
    <recommendedName>
        <fullName evidence="3">Retrovirus-related Pol polyprotein from transposon TNT 1-94</fullName>
    </recommendedName>
</protein>
<evidence type="ECO:0008006" key="3">
    <source>
        <dbReference type="Google" id="ProtNLM"/>
    </source>
</evidence>
<keyword evidence="2" id="KW-1185">Reference proteome</keyword>
<dbReference type="CDD" id="cd09272">
    <property type="entry name" value="RNase_HI_RT_Ty1"/>
    <property type="match status" value="1"/>
</dbReference>
<dbReference type="PANTHER" id="PTHR11439:SF467">
    <property type="entry name" value="INTEGRASE CATALYTIC DOMAIN-CONTAINING PROTEIN"/>
    <property type="match status" value="1"/>
</dbReference>
<dbReference type="AlphaFoldDB" id="A0AAV0E1N1"/>
<evidence type="ECO:0000313" key="2">
    <source>
        <dbReference type="Proteomes" id="UP001152523"/>
    </source>
</evidence>
<dbReference type="PANTHER" id="PTHR11439">
    <property type="entry name" value="GAG-POL-RELATED RETROTRANSPOSON"/>
    <property type="match status" value="1"/>
</dbReference>